<dbReference type="Proteomes" id="UP001325680">
    <property type="component" value="Chromosome"/>
</dbReference>
<evidence type="ECO:0000313" key="2">
    <source>
        <dbReference type="EMBL" id="WQD37752.1"/>
    </source>
</evidence>
<feature type="chain" id="PRO_5046566965" description="DUF4595 domain-containing protein" evidence="1">
    <location>
        <begin position="27"/>
        <end position="267"/>
    </location>
</feature>
<accession>A0ABZ0W5G5</accession>
<keyword evidence="1" id="KW-0732">Signal</keyword>
<reference evidence="2 3" key="1">
    <citation type="submission" date="2023-12" db="EMBL/GenBank/DDBJ databases">
        <title>Genome sequencing and assembly of bacterial species from a model synthetic community.</title>
        <authorList>
            <person name="Hogle S.L."/>
        </authorList>
    </citation>
    <scope>NUCLEOTIDE SEQUENCE [LARGE SCALE GENOMIC DNA]</scope>
    <source>
        <strain evidence="2 3">HAMBI_3031</strain>
    </source>
</reference>
<evidence type="ECO:0000256" key="1">
    <source>
        <dbReference type="SAM" id="SignalP"/>
    </source>
</evidence>
<sequence>MKTSFKRISSCTIVSMMFLLVSCTKSEDTATTRKAVKEYKLSEVIRISASGTDTTKITYNGNEVIQTTRYSNNTSVYTTTYTKGNGFYNSSVTVNNQPSFSSYMRVRANGFVDSVHSRRADKTINNISSYYYDNAGYCTRMISNYITYENDYNMYYENGNYKYWINHFRNFTTPSQNRQDSIVFEFTAIPDEVSYKTGMADRFGKAPKNLVQKRGYYNRLTRLLYQTWEYQYKINKAGLVSEEIWNIYDQPAARLIRTDTSRMKYID</sequence>
<organism evidence="2 3">
    <name type="scientific">Niabella yanshanensis</name>
    <dbReference type="NCBI Taxonomy" id="577386"/>
    <lineage>
        <taxon>Bacteria</taxon>
        <taxon>Pseudomonadati</taxon>
        <taxon>Bacteroidota</taxon>
        <taxon>Chitinophagia</taxon>
        <taxon>Chitinophagales</taxon>
        <taxon>Chitinophagaceae</taxon>
        <taxon>Niabella</taxon>
    </lineage>
</organism>
<keyword evidence="3" id="KW-1185">Reference proteome</keyword>
<dbReference type="PROSITE" id="PS51257">
    <property type="entry name" value="PROKAR_LIPOPROTEIN"/>
    <property type="match status" value="1"/>
</dbReference>
<name>A0ABZ0W5G5_9BACT</name>
<dbReference type="RefSeq" id="WP_162817826.1">
    <property type="nucleotide sequence ID" value="NZ_CP139960.1"/>
</dbReference>
<evidence type="ECO:0000313" key="3">
    <source>
        <dbReference type="Proteomes" id="UP001325680"/>
    </source>
</evidence>
<evidence type="ECO:0008006" key="4">
    <source>
        <dbReference type="Google" id="ProtNLM"/>
    </source>
</evidence>
<protein>
    <recommendedName>
        <fullName evidence="4">DUF4595 domain-containing protein</fullName>
    </recommendedName>
</protein>
<dbReference type="EMBL" id="CP139960">
    <property type="protein sequence ID" value="WQD37752.1"/>
    <property type="molecule type" value="Genomic_DNA"/>
</dbReference>
<feature type="signal peptide" evidence="1">
    <location>
        <begin position="1"/>
        <end position="26"/>
    </location>
</feature>
<gene>
    <name evidence="2" type="ORF">U0035_18965</name>
</gene>
<proteinExistence type="predicted"/>